<evidence type="ECO:0000259" key="3">
    <source>
        <dbReference type="Pfam" id="PF13476"/>
    </source>
</evidence>
<feature type="transmembrane region" description="Helical" evidence="2">
    <location>
        <begin position="402"/>
        <end position="421"/>
    </location>
</feature>
<comment type="caution">
    <text evidence="4">The sequence shown here is derived from an EMBL/GenBank/DDBJ whole genome shotgun (WGS) entry which is preliminary data.</text>
</comment>
<evidence type="ECO:0000256" key="2">
    <source>
        <dbReference type="SAM" id="Phobius"/>
    </source>
</evidence>
<keyword evidence="2" id="KW-1133">Transmembrane helix</keyword>
<dbReference type="GO" id="GO:0016887">
    <property type="term" value="F:ATP hydrolysis activity"/>
    <property type="evidence" value="ECO:0007669"/>
    <property type="project" value="InterPro"/>
</dbReference>
<proteinExistence type="predicted"/>
<feature type="coiled-coil region" evidence="1">
    <location>
        <begin position="330"/>
        <end position="371"/>
    </location>
</feature>
<dbReference type="GO" id="GO:0006302">
    <property type="term" value="P:double-strand break repair"/>
    <property type="evidence" value="ECO:0007669"/>
    <property type="project" value="InterPro"/>
</dbReference>
<name>A0A7V4NFQ0_FERPE</name>
<accession>A0A7V4NFQ0</accession>
<reference evidence="4" key="1">
    <citation type="journal article" date="2020" name="mSystems">
        <title>Genome- and Community-Level Interaction Insights into Carbon Utilization and Element Cycling Functions of Hydrothermarchaeota in Hydrothermal Sediment.</title>
        <authorList>
            <person name="Zhou Z."/>
            <person name="Liu Y."/>
            <person name="Xu W."/>
            <person name="Pan J."/>
            <person name="Luo Z.H."/>
            <person name="Li M."/>
        </authorList>
    </citation>
    <scope>NUCLEOTIDE SEQUENCE [LARGE SCALE GENOMIC DNA]</scope>
    <source>
        <strain evidence="4">SpSt-61</strain>
    </source>
</reference>
<gene>
    <name evidence="4" type="ORF">ENT78_09945</name>
</gene>
<sequence>MLIKKAHIDGFGKFVNASFKFGPGLNIVFGPNESGKTTLARFLLYTLGKPSNEALKYRPWGHNIFGGYLETSDGKYVFGEDTAEVPKYDISLLESIAFIMEDDELEAVKVDRGILESTLKKKTEKTSEGRILREAIKRIQTLDMNKCLLAISEEIRKTEEMISVVEEKINKKNTFFVKIKNVETRIKDLQEQINASESNLEELRNAKKSELETKISQLKRNIEAIETELTKYLWIESLDTAVVDEAQNLIYKLNSIKARLEALETEQEKLKEVLQKKDRDIEEKLKQLGASSVDDLESVGLRLKHLSLLTKMYNERVGNVVDEDPLWRLFLENENILEQAEEEEQRYKETINEIESTKLSLQNEIERNEQTAKYSKDLSVVSASAGFVLFVLGLLFKGISLFMYTPAVVFLALAVFLMFNWKRKMASVEVLQERLVEVSMKQPQQPSVWKVLANYGITNIKQLRKKYTEFLEWKAQNIERQRLLNELKDIEQEVIKELSKFGVTGAAQMIVSAVENLQRTFGEVQELLYEKESLERRLSQLRGEYLSVQREYKTIAENLDEILSKFGITKEQVETFKSHFEHYQELKNAKKTLSVELQKVIEERENEDLDTSINQTKALLRELYSTKDALLNELKEMKKLYDSIEVDFKQLQALFEKLDEFKLKAKIISNLINEIPEISKFLNERLANFIESYHKIFSDEFARLFTKVSGAEKNFVILPDLSVRLVVEGDMKDPDEFLSGSTKDLLIFCIKNALYKTFYDGSLPLVIDNTLIRLDDDRLKRVCEYLNEESELRQIILMTSDRRVLEFFRDKKNVILLEG</sequence>
<evidence type="ECO:0000256" key="1">
    <source>
        <dbReference type="SAM" id="Coils"/>
    </source>
</evidence>
<feature type="coiled-coil region" evidence="1">
    <location>
        <begin position="148"/>
        <end position="287"/>
    </location>
</feature>
<feature type="coiled-coil region" evidence="1">
    <location>
        <begin position="583"/>
        <end position="654"/>
    </location>
</feature>
<dbReference type="PANTHER" id="PTHR41259">
    <property type="entry name" value="DOUBLE-STRAND BREAK REPAIR RAD50 ATPASE, PUTATIVE-RELATED"/>
    <property type="match status" value="1"/>
</dbReference>
<keyword evidence="1" id="KW-0175">Coiled coil</keyword>
<feature type="domain" description="Rad50/SbcC-type AAA" evidence="3">
    <location>
        <begin position="7"/>
        <end position="229"/>
    </location>
</feature>
<feature type="coiled-coil region" evidence="1">
    <location>
        <begin position="473"/>
        <end position="551"/>
    </location>
</feature>
<dbReference type="SUPFAM" id="SSF52540">
    <property type="entry name" value="P-loop containing nucleoside triphosphate hydrolases"/>
    <property type="match status" value="1"/>
</dbReference>
<dbReference type="Pfam" id="PF13476">
    <property type="entry name" value="AAA_23"/>
    <property type="match status" value="1"/>
</dbReference>
<dbReference type="InterPro" id="IPR027417">
    <property type="entry name" value="P-loop_NTPase"/>
</dbReference>
<dbReference type="InterPro" id="IPR038729">
    <property type="entry name" value="Rad50/SbcC_AAA"/>
</dbReference>
<dbReference type="PANTHER" id="PTHR41259:SF1">
    <property type="entry name" value="DOUBLE-STRAND BREAK REPAIR RAD50 ATPASE, PUTATIVE-RELATED"/>
    <property type="match status" value="1"/>
</dbReference>
<organism evidence="4">
    <name type="scientific">Fervidobacterium pennivorans</name>
    <dbReference type="NCBI Taxonomy" id="93466"/>
    <lineage>
        <taxon>Bacteria</taxon>
        <taxon>Thermotogati</taxon>
        <taxon>Thermotogota</taxon>
        <taxon>Thermotogae</taxon>
        <taxon>Thermotogales</taxon>
        <taxon>Fervidobacteriaceae</taxon>
        <taxon>Fervidobacterium</taxon>
    </lineage>
</organism>
<protein>
    <recommendedName>
        <fullName evidence="3">Rad50/SbcC-type AAA domain-containing protein</fullName>
    </recommendedName>
</protein>
<keyword evidence="2" id="KW-0812">Transmembrane</keyword>
<dbReference type="AlphaFoldDB" id="A0A7V4NFQ0"/>
<dbReference type="Gene3D" id="3.40.50.300">
    <property type="entry name" value="P-loop containing nucleotide triphosphate hydrolases"/>
    <property type="match status" value="2"/>
</dbReference>
<keyword evidence="2" id="KW-0472">Membrane</keyword>
<dbReference type="EMBL" id="DSZZ01000467">
    <property type="protein sequence ID" value="HGU53823.1"/>
    <property type="molecule type" value="Genomic_DNA"/>
</dbReference>
<evidence type="ECO:0000313" key="4">
    <source>
        <dbReference type="EMBL" id="HGU53823.1"/>
    </source>
</evidence>